<gene>
    <name evidence="1" type="ORF">EUA06_11695</name>
</gene>
<reference evidence="1 2" key="1">
    <citation type="submission" date="2019-01" db="EMBL/GenBank/DDBJ databases">
        <title>Novel species of Nocardioides.</title>
        <authorList>
            <person name="Liu Q."/>
            <person name="Xin Y.-H."/>
        </authorList>
    </citation>
    <scope>NUCLEOTIDE SEQUENCE [LARGE SCALE GENOMIC DNA]</scope>
    <source>
        <strain evidence="1 2">HLT3-15</strain>
    </source>
</reference>
<proteinExistence type="predicted"/>
<keyword evidence="2" id="KW-1185">Reference proteome</keyword>
<sequence length="84" mass="9217">MTVHRLIFTGDATCVRQLRDEIRAQHASIISEDSWVLTQAGGVLEFNTTDLRMIMNTPLVVLTDVQVDTVQVSGPHAGRTASQP</sequence>
<comment type="caution">
    <text evidence="1">The sequence shown here is derived from an EMBL/GenBank/DDBJ whole genome shotgun (WGS) entry which is preliminary data.</text>
</comment>
<evidence type="ECO:0000313" key="2">
    <source>
        <dbReference type="Proteomes" id="UP000291838"/>
    </source>
</evidence>
<dbReference type="AlphaFoldDB" id="A0A4Q2RMT0"/>
<dbReference type="RefSeq" id="WP_129475789.1">
    <property type="nucleotide sequence ID" value="NZ_SDWS01000005.1"/>
</dbReference>
<evidence type="ECO:0000313" key="1">
    <source>
        <dbReference type="EMBL" id="RYB90067.1"/>
    </source>
</evidence>
<dbReference type="Proteomes" id="UP000291838">
    <property type="component" value="Unassembled WGS sequence"/>
</dbReference>
<dbReference type="EMBL" id="SDWS01000005">
    <property type="protein sequence ID" value="RYB90067.1"/>
    <property type="molecule type" value="Genomic_DNA"/>
</dbReference>
<name>A0A4Q2RMT0_9ACTN</name>
<accession>A0A4Q2RMT0</accession>
<protein>
    <submittedName>
        <fullName evidence="1">Uncharacterized protein</fullName>
    </submittedName>
</protein>
<organism evidence="1 2">
    <name type="scientific">Nocardioides glacieisoli</name>
    <dbReference type="NCBI Taxonomy" id="1168730"/>
    <lineage>
        <taxon>Bacteria</taxon>
        <taxon>Bacillati</taxon>
        <taxon>Actinomycetota</taxon>
        <taxon>Actinomycetes</taxon>
        <taxon>Propionibacteriales</taxon>
        <taxon>Nocardioidaceae</taxon>
        <taxon>Nocardioides</taxon>
    </lineage>
</organism>